<protein>
    <submittedName>
        <fullName evidence="8">Radical SAM protein</fullName>
    </submittedName>
</protein>
<dbReference type="Proteomes" id="UP000037175">
    <property type="component" value="Unassembled WGS sequence"/>
</dbReference>
<dbReference type="InterPro" id="IPR006638">
    <property type="entry name" value="Elp3/MiaA/NifB-like_rSAM"/>
</dbReference>
<dbReference type="RefSeq" id="WP_052217850.1">
    <property type="nucleotide sequence ID" value="NZ_LGTE01000010.1"/>
</dbReference>
<dbReference type="SFLD" id="SFLDS00029">
    <property type="entry name" value="Radical_SAM"/>
    <property type="match status" value="1"/>
</dbReference>
<dbReference type="InterPro" id="IPR039661">
    <property type="entry name" value="ELP3"/>
</dbReference>
<dbReference type="SFLD" id="SFLDG01082">
    <property type="entry name" value="B12-binding_domain_containing"/>
    <property type="match status" value="1"/>
</dbReference>
<evidence type="ECO:0000256" key="2">
    <source>
        <dbReference type="ARBA" id="ARBA00022485"/>
    </source>
</evidence>
<dbReference type="Pfam" id="PF04055">
    <property type="entry name" value="Radical_SAM"/>
    <property type="match status" value="1"/>
</dbReference>
<dbReference type="AlphaFoldDB" id="A0A0L6W1Z7"/>
<dbReference type="PATRIC" id="fig|281456.6.peg.1736"/>
<name>A0A0L6W1Z7_9FIRM</name>
<dbReference type="InterPro" id="IPR007197">
    <property type="entry name" value="rSAM"/>
</dbReference>
<keyword evidence="2" id="KW-0004">4Fe-4S</keyword>
<dbReference type="Pfam" id="PF16199">
    <property type="entry name" value="Radical_SAM_C"/>
    <property type="match status" value="1"/>
</dbReference>
<evidence type="ECO:0000256" key="4">
    <source>
        <dbReference type="ARBA" id="ARBA00022723"/>
    </source>
</evidence>
<keyword evidence="9" id="KW-1185">Reference proteome</keyword>
<dbReference type="EMBL" id="LGTE01000010">
    <property type="protein sequence ID" value="KNZ69607.1"/>
    <property type="molecule type" value="Genomic_DNA"/>
</dbReference>
<proteinExistence type="predicted"/>
<dbReference type="Gene3D" id="3.80.30.20">
    <property type="entry name" value="tm_1862 like domain"/>
    <property type="match status" value="1"/>
</dbReference>
<sequence length="362" mass="40567">MILETRHFIIPIFIPDLGCPNQCVFCNQKKITGQVNIPTAEEVAKKIGDYLATLPNVENRKVEVAFYGGSFTAIPVDEQRKFLRAAWDYYRTGKIQGIRISTRPDKIDEDTLSILMAYGVDTIELGVQSMDKDVLAFARRGHATEHVVKAAKLVKSWGFFLGVQIMIGLPGDSQEKALKTCNEVIDLSPDFVRIYPVLVLKGTELERLFRQGKYSPWQVNEVVDTAKKMLNRFERAGIEVIRIGLQNTEEISPGGEIIAGPYHPAIGELVYGALIYEQLRELLNRAGAVPGGIKEVEFAVSPRDESKARGHKSTNIKALQEHYGLKTVKIIPDPELVPGTIKLTRLDEEEKDVVLRRKDLIL</sequence>
<keyword evidence="6" id="KW-0411">Iron-sulfur</keyword>
<evidence type="ECO:0000256" key="3">
    <source>
        <dbReference type="ARBA" id="ARBA00022691"/>
    </source>
</evidence>
<evidence type="ECO:0000256" key="5">
    <source>
        <dbReference type="ARBA" id="ARBA00023004"/>
    </source>
</evidence>
<dbReference type="PROSITE" id="PS51918">
    <property type="entry name" value="RADICAL_SAM"/>
    <property type="match status" value="1"/>
</dbReference>
<dbReference type="SMART" id="SM00729">
    <property type="entry name" value="Elp3"/>
    <property type="match status" value="1"/>
</dbReference>
<dbReference type="InterPro" id="IPR058240">
    <property type="entry name" value="rSAM_sf"/>
</dbReference>
<evidence type="ECO:0000259" key="7">
    <source>
        <dbReference type="PROSITE" id="PS51918"/>
    </source>
</evidence>
<keyword evidence="3" id="KW-0949">S-adenosyl-L-methionine</keyword>
<keyword evidence="5" id="KW-0408">Iron</keyword>
<dbReference type="InterPro" id="IPR023404">
    <property type="entry name" value="rSAM_horseshoe"/>
</dbReference>
<feature type="domain" description="Radical SAM core" evidence="7">
    <location>
        <begin position="2"/>
        <end position="239"/>
    </location>
</feature>
<evidence type="ECO:0000256" key="6">
    <source>
        <dbReference type="ARBA" id="ARBA00023014"/>
    </source>
</evidence>
<evidence type="ECO:0000256" key="1">
    <source>
        <dbReference type="ARBA" id="ARBA00001966"/>
    </source>
</evidence>
<dbReference type="CDD" id="cd01335">
    <property type="entry name" value="Radical_SAM"/>
    <property type="match status" value="1"/>
</dbReference>
<accession>A0A0L6W1Z7</accession>
<dbReference type="GO" id="GO:0002926">
    <property type="term" value="P:tRNA wobble base 5-methoxycarbonylmethyl-2-thiouridinylation"/>
    <property type="evidence" value="ECO:0007669"/>
    <property type="project" value="TreeGrafter"/>
</dbReference>
<comment type="caution">
    <text evidence="8">The sequence shown here is derived from an EMBL/GenBank/DDBJ whole genome shotgun (WGS) entry which is preliminary data.</text>
</comment>
<dbReference type="GO" id="GO:0005737">
    <property type="term" value="C:cytoplasm"/>
    <property type="evidence" value="ECO:0007669"/>
    <property type="project" value="TreeGrafter"/>
</dbReference>
<dbReference type="PANTHER" id="PTHR11135">
    <property type="entry name" value="HISTONE ACETYLTRANSFERASE-RELATED"/>
    <property type="match status" value="1"/>
</dbReference>
<dbReference type="SUPFAM" id="SSF102114">
    <property type="entry name" value="Radical SAM enzymes"/>
    <property type="match status" value="1"/>
</dbReference>
<dbReference type="GO" id="GO:0051539">
    <property type="term" value="F:4 iron, 4 sulfur cluster binding"/>
    <property type="evidence" value="ECO:0007669"/>
    <property type="project" value="UniProtKB-KW"/>
</dbReference>
<dbReference type="GO" id="GO:0003824">
    <property type="term" value="F:catalytic activity"/>
    <property type="evidence" value="ECO:0007669"/>
    <property type="project" value="InterPro"/>
</dbReference>
<organism evidence="8 9">
    <name type="scientific">Thermincola ferriacetica</name>
    <dbReference type="NCBI Taxonomy" id="281456"/>
    <lineage>
        <taxon>Bacteria</taxon>
        <taxon>Bacillati</taxon>
        <taxon>Bacillota</taxon>
        <taxon>Clostridia</taxon>
        <taxon>Eubacteriales</taxon>
        <taxon>Thermincolaceae</taxon>
        <taxon>Thermincola</taxon>
    </lineage>
</organism>
<dbReference type="SFLD" id="SFLDG01086">
    <property type="entry name" value="elongater_protein-like"/>
    <property type="match status" value="1"/>
</dbReference>
<dbReference type="InterPro" id="IPR032432">
    <property type="entry name" value="Radical_SAM_C"/>
</dbReference>
<dbReference type="GO" id="GO:0046872">
    <property type="term" value="F:metal ion binding"/>
    <property type="evidence" value="ECO:0007669"/>
    <property type="project" value="UniProtKB-KW"/>
</dbReference>
<dbReference type="PANTHER" id="PTHR11135:SF0">
    <property type="entry name" value="ELONGATOR COMPLEX PROTEIN 3"/>
    <property type="match status" value="1"/>
</dbReference>
<evidence type="ECO:0000313" key="9">
    <source>
        <dbReference type="Proteomes" id="UP000037175"/>
    </source>
</evidence>
<reference evidence="9" key="1">
    <citation type="submission" date="2015-07" db="EMBL/GenBank/DDBJ databases">
        <title>Complete Genome of Thermincola ferriacetica strain Z-0001T.</title>
        <authorList>
            <person name="Lusk B."/>
            <person name="Badalamenti J.P."/>
            <person name="Parameswaran P."/>
            <person name="Bond D.R."/>
            <person name="Torres C.I."/>
        </authorList>
    </citation>
    <scope>NUCLEOTIDE SEQUENCE [LARGE SCALE GENOMIC DNA]</scope>
    <source>
        <strain evidence="9">Z-0001</strain>
    </source>
</reference>
<gene>
    <name evidence="8" type="ORF">Tfer_1627</name>
</gene>
<evidence type="ECO:0000313" key="8">
    <source>
        <dbReference type="EMBL" id="KNZ69607.1"/>
    </source>
</evidence>
<comment type="cofactor">
    <cofactor evidence="1">
        <name>[4Fe-4S] cluster</name>
        <dbReference type="ChEBI" id="CHEBI:49883"/>
    </cofactor>
</comment>
<keyword evidence="4" id="KW-0479">Metal-binding</keyword>